<dbReference type="EMBL" id="VNWK01000017">
    <property type="protein sequence ID" value="TXJ97424.1"/>
    <property type="molecule type" value="Genomic_DNA"/>
</dbReference>
<name>A0A3A1NPX0_9FLAO</name>
<reference evidence="1 3" key="1">
    <citation type="submission" date="2018-08" db="EMBL/GenBank/DDBJ databases">
        <title>Proposal of Muricauda 72 sp.nov. and Muricauda NH166 sp.nov., isolated from seawater.</title>
        <authorList>
            <person name="Cheng H."/>
            <person name="Wu Y.-H."/>
            <person name="Guo L.-L."/>
            <person name="Xu X.-W."/>
        </authorList>
    </citation>
    <scope>NUCLEOTIDE SEQUENCE [LARGE SCALE GENOMIC DNA]</scope>
    <source>
        <strain evidence="1 3">72</strain>
    </source>
</reference>
<evidence type="ECO:0000313" key="2">
    <source>
        <dbReference type="EMBL" id="TXJ97424.1"/>
    </source>
</evidence>
<reference evidence="2 4" key="2">
    <citation type="submission" date="2019-07" db="EMBL/GenBank/DDBJ databases">
        <title>Draft genome of two Muricauda strains isolated from deep sea.</title>
        <authorList>
            <person name="Sun C."/>
        </authorList>
    </citation>
    <scope>NUCLEOTIDE SEQUENCE [LARGE SCALE GENOMIC DNA]</scope>
    <source>
        <strain evidence="2 4">72</strain>
    </source>
</reference>
<evidence type="ECO:0000313" key="1">
    <source>
        <dbReference type="EMBL" id="RIV45558.1"/>
    </source>
</evidence>
<evidence type="ECO:0000313" key="3">
    <source>
        <dbReference type="Proteomes" id="UP000266691"/>
    </source>
</evidence>
<dbReference type="EMBL" id="QXFI01000017">
    <property type="protein sequence ID" value="RIV45558.1"/>
    <property type="molecule type" value="Genomic_DNA"/>
</dbReference>
<accession>A0A3A1NPX0</accession>
<dbReference type="Proteomes" id="UP000266691">
    <property type="component" value="Unassembled WGS sequence"/>
</dbReference>
<organism evidence="1 3">
    <name type="scientific">Flagellimonas pelagia</name>
    <dbReference type="NCBI Taxonomy" id="2306998"/>
    <lineage>
        <taxon>Bacteria</taxon>
        <taxon>Pseudomonadati</taxon>
        <taxon>Bacteroidota</taxon>
        <taxon>Flavobacteriia</taxon>
        <taxon>Flavobacteriales</taxon>
        <taxon>Flavobacteriaceae</taxon>
        <taxon>Flagellimonas</taxon>
    </lineage>
</organism>
<dbReference type="OrthoDB" id="1424369at2"/>
<gene>
    <name evidence="1" type="ORF">D2V05_06320</name>
    <name evidence="2" type="ORF">FQ017_06270</name>
</gene>
<dbReference type="Proteomes" id="UP000321621">
    <property type="component" value="Unassembled WGS sequence"/>
</dbReference>
<proteinExistence type="predicted"/>
<dbReference type="RefSeq" id="WP_119646803.1">
    <property type="nucleotide sequence ID" value="NZ_QXFI01000017.1"/>
</dbReference>
<comment type="caution">
    <text evidence="1">The sequence shown here is derived from an EMBL/GenBank/DDBJ whole genome shotgun (WGS) entry which is preliminary data.</text>
</comment>
<dbReference type="AlphaFoldDB" id="A0A3A1NPX0"/>
<keyword evidence="4" id="KW-1185">Reference proteome</keyword>
<sequence length="171" mass="19620">MPNLRIIFITVCSILLLEEAQSQSLGTLPTSLESPVYIEGFDYPSFDKISNYAWFRLHYRVLEGTEISLGGEHYRNYFADRFTVSAQLKQNLNEEFYLFGGHQREWDLLNKGRGYPNPIPLQEAYFGMGYDAAPSLIIEGRVVRPLGQADFSKIGFDGFKTRVEMGTRIKF</sequence>
<evidence type="ECO:0000313" key="4">
    <source>
        <dbReference type="Proteomes" id="UP000321621"/>
    </source>
</evidence>
<protein>
    <submittedName>
        <fullName evidence="1">Uncharacterized protein</fullName>
    </submittedName>
</protein>